<evidence type="ECO:0000313" key="1">
    <source>
        <dbReference type="EMBL" id="KAK3702185.1"/>
    </source>
</evidence>
<dbReference type="Proteomes" id="UP001281147">
    <property type="component" value="Unassembled WGS sequence"/>
</dbReference>
<name>A0ACC3MUK3_9PEZI</name>
<keyword evidence="2" id="KW-1185">Reference proteome</keyword>
<protein>
    <submittedName>
        <fullName evidence="1">Uncharacterized protein</fullName>
    </submittedName>
</protein>
<organism evidence="1 2">
    <name type="scientific">Vermiconidia calcicola</name>
    <dbReference type="NCBI Taxonomy" id="1690605"/>
    <lineage>
        <taxon>Eukaryota</taxon>
        <taxon>Fungi</taxon>
        <taxon>Dikarya</taxon>
        <taxon>Ascomycota</taxon>
        <taxon>Pezizomycotina</taxon>
        <taxon>Dothideomycetes</taxon>
        <taxon>Dothideomycetidae</taxon>
        <taxon>Mycosphaerellales</taxon>
        <taxon>Extremaceae</taxon>
        <taxon>Vermiconidia</taxon>
    </lineage>
</organism>
<comment type="caution">
    <text evidence="1">The sequence shown here is derived from an EMBL/GenBank/DDBJ whole genome shotgun (WGS) entry which is preliminary data.</text>
</comment>
<proteinExistence type="predicted"/>
<gene>
    <name evidence="1" type="ORF">LTR37_015017</name>
</gene>
<evidence type="ECO:0000313" key="2">
    <source>
        <dbReference type="Proteomes" id="UP001281147"/>
    </source>
</evidence>
<dbReference type="EMBL" id="JAUTXU010000164">
    <property type="protein sequence ID" value="KAK3702185.1"/>
    <property type="molecule type" value="Genomic_DNA"/>
</dbReference>
<reference evidence="1" key="1">
    <citation type="submission" date="2023-07" db="EMBL/GenBank/DDBJ databases">
        <title>Black Yeasts Isolated from many extreme environments.</title>
        <authorList>
            <person name="Coleine C."/>
            <person name="Stajich J.E."/>
            <person name="Selbmann L."/>
        </authorList>
    </citation>
    <scope>NUCLEOTIDE SEQUENCE</scope>
    <source>
        <strain evidence="1">CCFEE 5714</strain>
    </source>
</reference>
<sequence length="437" mass="49446">MSLTENRNDDTFRFFDLPSELRDEIYAHAYGGRNLKIIAYDQAFYANLLVNKQFFAEAVPHLIRDSRFIFGDLRSMRAFVKRYPRVRDAITTIDTEYYFGDWDTGVNIGPVLNDLPRLTHLKVELNNFASGYTVSSYDSANLGGDFGVKFYNAINSLKSLRGLKEFELDGEGLSPRLNDVAMKRFDSPNVTTAMATSTLPTFIDTTTVLSLLSTIAILGTAYIASLRLLPNSAPPKIRILFIWHAFDALIHICLEGGYLYNCFFSYTTNSSLWGGKNSVSAYLPPNVYFLGHKDRLYGAQYGTNPLSALWKEYAKADARWGGSDLTVISLEILTVFIGAPIAAWVCNCLRTGRKDAWFWMIVLATGELYGGFMTFNPEWLSGSPNLDTSNWMYMWVYLTFFNMLWVFIPLWILYEGYWNIAGTGGTKSSARGGKKRR</sequence>
<accession>A0ACC3MUK3</accession>